<evidence type="ECO:0000313" key="3">
    <source>
        <dbReference type="Proteomes" id="UP000299102"/>
    </source>
</evidence>
<gene>
    <name evidence="2" type="ORF">EVAR_8219_1</name>
</gene>
<dbReference type="Proteomes" id="UP000299102">
    <property type="component" value="Unassembled WGS sequence"/>
</dbReference>
<evidence type="ECO:0000256" key="1">
    <source>
        <dbReference type="SAM" id="MobiDB-lite"/>
    </source>
</evidence>
<feature type="region of interest" description="Disordered" evidence="1">
    <location>
        <begin position="68"/>
        <end position="95"/>
    </location>
</feature>
<name>A0A4C1TI89_EUMVA</name>
<dbReference type="EMBL" id="BGZK01000056">
    <property type="protein sequence ID" value="GBP13300.1"/>
    <property type="molecule type" value="Genomic_DNA"/>
</dbReference>
<dbReference type="OrthoDB" id="8961796at2759"/>
<proteinExistence type="predicted"/>
<sequence length="95" mass="10309">MDEDRCATCDALCRRGSSGRLLQIATAQAHIQSCTRAASPPDPGPDADLATRALAAKRRKSIAGLKLNLPSDTTQKTTLPEHPRSHFARRNSWCP</sequence>
<dbReference type="AlphaFoldDB" id="A0A4C1TI89"/>
<accession>A0A4C1TI89</accession>
<keyword evidence="3" id="KW-1185">Reference proteome</keyword>
<reference evidence="2 3" key="1">
    <citation type="journal article" date="2019" name="Commun. Biol.">
        <title>The bagworm genome reveals a unique fibroin gene that provides high tensile strength.</title>
        <authorList>
            <person name="Kono N."/>
            <person name="Nakamura H."/>
            <person name="Ohtoshi R."/>
            <person name="Tomita M."/>
            <person name="Numata K."/>
            <person name="Arakawa K."/>
        </authorList>
    </citation>
    <scope>NUCLEOTIDE SEQUENCE [LARGE SCALE GENOMIC DNA]</scope>
</reference>
<comment type="caution">
    <text evidence="2">The sequence shown here is derived from an EMBL/GenBank/DDBJ whole genome shotgun (WGS) entry which is preliminary data.</text>
</comment>
<organism evidence="2 3">
    <name type="scientific">Eumeta variegata</name>
    <name type="common">Bagworm moth</name>
    <name type="synonym">Eumeta japonica</name>
    <dbReference type="NCBI Taxonomy" id="151549"/>
    <lineage>
        <taxon>Eukaryota</taxon>
        <taxon>Metazoa</taxon>
        <taxon>Ecdysozoa</taxon>
        <taxon>Arthropoda</taxon>
        <taxon>Hexapoda</taxon>
        <taxon>Insecta</taxon>
        <taxon>Pterygota</taxon>
        <taxon>Neoptera</taxon>
        <taxon>Endopterygota</taxon>
        <taxon>Lepidoptera</taxon>
        <taxon>Glossata</taxon>
        <taxon>Ditrysia</taxon>
        <taxon>Tineoidea</taxon>
        <taxon>Psychidae</taxon>
        <taxon>Oiketicinae</taxon>
        <taxon>Eumeta</taxon>
    </lineage>
</organism>
<evidence type="ECO:0000313" key="2">
    <source>
        <dbReference type="EMBL" id="GBP13300.1"/>
    </source>
</evidence>
<protein>
    <submittedName>
        <fullName evidence="2">Uncharacterized protein</fullName>
    </submittedName>
</protein>